<evidence type="ECO:0000313" key="3">
    <source>
        <dbReference type="Proteomes" id="UP000593892"/>
    </source>
</evidence>
<keyword evidence="1" id="KW-0472">Membrane</keyword>
<feature type="transmembrane region" description="Helical" evidence="1">
    <location>
        <begin position="53"/>
        <end position="76"/>
    </location>
</feature>
<dbReference type="AlphaFoldDB" id="A0A7S7NUN5"/>
<evidence type="ECO:0000256" key="1">
    <source>
        <dbReference type="SAM" id="Phobius"/>
    </source>
</evidence>
<keyword evidence="3" id="KW-1185">Reference proteome</keyword>
<feature type="transmembrane region" description="Helical" evidence="1">
    <location>
        <begin position="30"/>
        <end position="47"/>
    </location>
</feature>
<dbReference type="Proteomes" id="UP000593892">
    <property type="component" value="Chromosome"/>
</dbReference>
<keyword evidence="1" id="KW-0812">Transmembrane</keyword>
<accession>A0A7S7NUN5</accession>
<organism evidence="2 3">
    <name type="scientific">Paludibaculum fermentans</name>
    <dbReference type="NCBI Taxonomy" id="1473598"/>
    <lineage>
        <taxon>Bacteria</taxon>
        <taxon>Pseudomonadati</taxon>
        <taxon>Acidobacteriota</taxon>
        <taxon>Terriglobia</taxon>
        <taxon>Bryobacterales</taxon>
        <taxon>Bryobacteraceae</taxon>
        <taxon>Paludibaculum</taxon>
    </lineage>
</organism>
<reference evidence="2 3" key="1">
    <citation type="submission" date="2020-10" db="EMBL/GenBank/DDBJ databases">
        <title>Complete genome sequence of Paludibaculum fermentans P105T, a facultatively anaerobic acidobacterium capable of dissimilatory Fe(III) reduction.</title>
        <authorList>
            <person name="Dedysh S.N."/>
            <person name="Beletsky A.V."/>
            <person name="Kulichevskaya I.S."/>
            <person name="Mardanov A.V."/>
            <person name="Ravin N.V."/>
        </authorList>
    </citation>
    <scope>NUCLEOTIDE SEQUENCE [LARGE SCALE GENOMIC DNA]</scope>
    <source>
        <strain evidence="2 3">P105</strain>
    </source>
</reference>
<dbReference type="EMBL" id="CP063849">
    <property type="protein sequence ID" value="QOY90058.1"/>
    <property type="molecule type" value="Genomic_DNA"/>
</dbReference>
<proteinExistence type="predicted"/>
<sequence length="194" mass="21384">MPSISSEPYQIPVNREGTSERILYPGRLRMLFLAVACSVVALIGLGARGGGWLLGLLAGIGAVISFTSLLPSAAWLKLDTQGFTYRIAFRTHQYNWADIQSFAVLTRRYLGIIPISRSVCFTFTAEHKKTKSLLLRMATVIARFDGQLPDNYGMKARDLAALMEIWRLQSASNAVAPDLARFRSASFPGVNRVS</sequence>
<keyword evidence="1" id="KW-1133">Transmembrane helix</keyword>
<protein>
    <submittedName>
        <fullName evidence="2">Uncharacterized protein</fullName>
    </submittedName>
</protein>
<gene>
    <name evidence="2" type="ORF">IRI77_08920</name>
</gene>
<dbReference type="KEGG" id="pfer:IRI77_08920"/>
<name>A0A7S7NUN5_PALFE</name>
<dbReference type="RefSeq" id="WP_194451720.1">
    <property type="nucleotide sequence ID" value="NZ_CP063849.1"/>
</dbReference>
<evidence type="ECO:0000313" key="2">
    <source>
        <dbReference type="EMBL" id="QOY90058.1"/>
    </source>
</evidence>